<dbReference type="EMBL" id="JBHLZP010001193">
    <property type="protein sequence ID" value="MFB9840606.1"/>
    <property type="molecule type" value="Genomic_DNA"/>
</dbReference>
<feature type="non-terminal residue" evidence="2">
    <location>
        <position position="77"/>
    </location>
</feature>
<name>A0ABV5YZV2_9ACTN</name>
<proteinExistence type="predicted"/>
<dbReference type="SUPFAM" id="SSF88946">
    <property type="entry name" value="Sigma2 domain of RNA polymerase sigma factors"/>
    <property type="match status" value="1"/>
</dbReference>
<organism evidence="2 3">
    <name type="scientific">Actinoallomurus acaciae</name>
    <dbReference type="NCBI Taxonomy" id="502577"/>
    <lineage>
        <taxon>Bacteria</taxon>
        <taxon>Bacillati</taxon>
        <taxon>Actinomycetota</taxon>
        <taxon>Actinomycetes</taxon>
        <taxon>Streptosporangiales</taxon>
        <taxon>Thermomonosporaceae</taxon>
        <taxon>Actinoallomurus</taxon>
    </lineage>
</organism>
<feature type="domain" description="RNA polymerase sigma-70 region 2" evidence="1">
    <location>
        <begin position="22"/>
        <end position="77"/>
    </location>
</feature>
<protein>
    <submittedName>
        <fullName evidence="2">Sigma factor</fullName>
    </submittedName>
</protein>
<sequence length="77" mass="8316">MTTPGDQVRAAVDAAFRDEWGQVVATLIGSTGDWDLAEDCAQEAFAAALATWPRDGVPRRPGAWLTTTARNRATDRL</sequence>
<dbReference type="Pfam" id="PF04542">
    <property type="entry name" value="Sigma70_r2"/>
    <property type="match status" value="1"/>
</dbReference>
<evidence type="ECO:0000313" key="2">
    <source>
        <dbReference type="EMBL" id="MFB9840606.1"/>
    </source>
</evidence>
<evidence type="ECO:0000313" key="3">
    <source>
        <dbReference type="Proteomes" id="UP001589627"/>
    </source>
</evidence>
<dbReference type="PANTHER" id="PTHR47756:SF2">
    <property type="entry name" value="BLL6612 PROTEIN"/>
    <property type="match status" value="1"/>
</dbReference>
<dbReference type="Gene3D" id="1.10.1740.10">
    <property type="match status" value="1"/>
</dbReference>
<reference evidence="2 3" key="1">
    <citation type="submission" date="2024-09" db="EMBL/GenBank/DDBJ databases">
        <authorList>
            <person name="Sun Q."/>
            <person name="Mori K."/>
        </authorList>
    </citation>
    <scope>NUCLEOTIDE SEQUENCE [LARGE SCALE GENOMIC DNA]</scope>
    <source>
        <strain evidence="2 3">TBRC 0563</strain>
    </source>
</reference>
<dbReference type="RefSeq" id="WP_378213838.1">
    <property type="nucleotide sequence ID" value="NZ_JBHLZP010001193.1"/>
</dbReference>
<keyword evidence="3" id="KW-1185">Reference proteome</keyword>
<dbReference type="InterPro" id="IPR007627">
    <property type="entry name" value="RNA_pol_sigma70_r2"/>
</dbReference>
<accession>A0ABV5YZV2</accession>
<dbReference type="InterPro" id="IPR013325">
    <property type="entry name" value="RNA_pol_sigma_r2"/>
</dbReference>
<comment type="caution">
    <text evidence="2">The sequence shown here is derived from an EMBL/GenBank/DDBJ whole genome shotgun (WGS) entry which is preliminary data.</text>
</comment>
<dbReference type="PANTHER" id="PTHR47756">
    <property type="entry name" value="BLL6612 PROTEIN-RELATED"/>
    <property type="match status" value="1"/>
</dbReference>
<dbReference type="Proteomes" id="UP001589627">
    <property type="component" value="Unassembled WGS sequence"/>
</dbReference>
<gene>
    <name evidence="2" type="ORF">ACFFNX_51545</name>
</gene>
<evidence type="ECO:0000259" key="1">
    <source>
        <dbReference type="Pfam" id="PF04542"/>
    </source>
</evidence>